<dbReference type="RefSeq" id="WP_087861829.1">
    <property type="nucleotide sequence ID" value="NZ_LT859958.1"/>
</dbReference>
<dbReference type="InterPro" id="IPR011047">
    <property type="entry name" value="Quinoprotein_ADH-like_sf"/>
</dbReference>
<keyword evidence="3" id="KW-1185">Reference proteome</keyword>
<organism evidence="2 3">
    <name type="scientific">Candidatus Brevifilum fermentans</name>
    <dbReference type="NCBI Taxonomy" id="1986204"/>
    <lineage>
        <taxon>Bacteria</taxon>
        <taxon>Bacillati</taxon>
        <taxon>Chloroflexota</taxon>
        <taxon>Anaerolineae</taxon>
        <taxon>Anaerolineales</taxon>
        <taxon>Anaerolineaceae</taxon>
        <taxon>Candidatus Brevifilum</taxon>
    </lineage>
</organism>
<dbReference type="Gene3D" id="2.130.10.10">
    <property type="entry name" value="YVTN repeat-like/Quinoprotein amine dehydrogenase"/>
    <property type="match status" value="3"/>
</dbReference>
<dbReference type="Pfam" id="PF13360">
    <property type="entry name" value="PQQ_2"/>
    <property type="match status" value="3"/>
</dbReference>
<dbReference type="EMBL" id="LT859958">
    <property type="protein sequence ID" value="SMX53921.1"/>
    <property type="molecule type" value="Genomic_DNA"/>
</dbReference>
<protein>
    <submittedName>
        <fullName evidence="2">Putative cell surface protein/ lipoprotein</fullName>
    </submittedName>
</protein>
<proteinExistence type="predicted"/>
<dbReference type="InterPro" id="IPR002372">
    <property type="entry name" value="PQQ_rpt_dom"/>
</dbReference>
<sequence length="353" mass="38080">MKKPHILIIGMLVGLTFVLSACAPGPRVSGTPGLELSGDQAFVAYGNSLYALKANSGTVEWTYPEESKNTVLFFAQPLVVDDNVFVGDVAKTFHKIDRSNGNSVWTFTGANGYFIGQANEGHGMVFAPNNDGNLYALDLQGNLQWVFETQHFIWSQPQIGPDAVYLSSMDRFVYAISTDGKQLWAKEMAGAVVASPVLSEDAGTLFVGSMGSDFVALKTTDGQLAWSFTAQNSIWGQAILADNKLYFADTGGFLYILDPLSGAEKSRVEIGEPVIGGLIALPDGIALVTEKGNLKVLEFDGSTRWEARISGNVFQRPVASDDYLMVAAVDGDNMIYAFDVQSGAQKWSVTPKK</sequence>
<gene>
    <name evidence="2" type="ORF">CFX1CAM_0856</name>
</gene>
<keyword evidence="2" id="KW-0449">Lipoprotein</keyword>
<dbReference type="SUPFAM" id="SSF50998">
    <property type="entry name" value="Quinoprotein alcohol dehydrogenase-like"/>
    <property type="match status" value="1"/>
</dbReference>
<dbReference type="SMART" id="SM00564">
    <property type="entry name" value="PQQ"/>
    <property type="match status" value="7"/>
</dbReference>
<dbReference type="InterPro" id="IPR018391">
    <property type="entry name" value="PQQ_b-propeller_rpt"/>
</dbReference>
<feature type="domain" description="Pyrrolo-quinoline quinone repeat" evidence="1">
    <location>
        <begin position="254"/>
        <end position="349"/>
    </location>
</feature>
<dbReference type="AlphaFoldDB" id="A0A1Y6K2N3"/>
<reference evidence="3" key="1">
    <citation type="submission" date="2017-05" db="EMBL/GenBank/DDBJ databases">
        <authorList>
            <person name="Kirkegaard R."/>
            <person name="Mcilroy J S."/>
        </authorList>
    </citation>
    <scope>NUCLEOTIDE SEQUENCE [LARGE SCALE GENOMIC DNA]</scope>
</reference>
<name>A0A1Y6K2N3_9CHLR</name>
<dbReference type="OrthoDB" id="163813at2"/>
<dbReference type="KEGG" id="abat:CFX1CAM_0856"/>
<evidence type="ECO:0000259" key="1">
    <source>
        <dbReference type="Pfam" id="PF13360"/>
    </source>
</evidence>
<evidence type="ECO:0000313" key="3">
    <source>
        <dbReference type="Proteomes" id="UP000195514"/>
    </source>
</evidence>
<dbReference type="PANTHER" id="PTHR34512:SF30">
    <property type="entry name" value="OUTER MEMBRANE PROTEIN ASSEMBLY FACTOR BAMB"/>
    <property type="match status" value="1"/>
</dbReference>
<dbReference type="InterPro" id="IPR015943">
    <property type="entry name" value="WD40/YVTN_repeat-like_dom_sf"/>
</dbReference>
<feature type="domain" description="Pyrrolo-quinoline quinone repeat" evidence="1">
    <location>
        <begin position="32"/>
        <end position="145"/>
    </location>
</feature>
<dbReference type="PANTHER" id="PTHR34512">
    <property type="entry name" value="CELL SURFACE PROTEIN"/>
    <property type="match status" value="1"/>
</dbReference>
<evidence type="ECO:0000313" key="2">
    <source>
        <dbReference type="EMBL" id="SMX53921.1"/>
    </source>
</evidence>
<dbReference type="PROSITE" id="PS51257">
    <property type="entry name" value="PROKAR_LIPOPROTEIN"/>
    <property type="match status" value="1"/>
</dbReference>
<feature type="domain" description="Pyrrolo-quinoline quinone repeat" evidence="1">
    <location>
        <begin position="173"/>
        <end position="251"/>
    </location>
</feature>
<dbReference type="Proteomes" id="UP000195514">
    <property type="component" value="Chromosome I"/>
</dbReference>
<accession>A0A1Y6K2N3</accession>